<comment type="caution">
    <text evidence="1">The sequence shown here is derived from an EMBL/GenBank/DDBJ whole genome shotgun (WGS) entry which is preliminary data.</text>
</comment>
<organism evidence="1 2">
    <name type="scientific">Niabella pedocola</name>
    <dbReference type="NCBI Taxonomy" id="1752077"/>
    <lineage>
        <taxon>Bacteria</taxon>
        <taxon>Pseudomonadati</taxon>
        <taxon>Bacteroidota</taxon>
        <taxon>Chitinophagia</taxon>
        <taxon>Chitinophagales</taxon>
        <taxon>Chitinophagaceae</taxon>
        <taxon>Niabella</taxon>
    </lineage>
</organism>
<dbReference type="RefSeq" id="WP_231003184.1">
    <property type="nucleotide sequence ID" value="NZ_JAJNEC010000004.1"/>
</dbReference>
<evidence type="ECO:0000313" key="1">
    <source>
        <dbReference type="EMBL" id="MCD2422281.1"/>
    </source>
</evidence>
<dbReference type="EMBL" id="JAJNEC010000004">
    <property type="protein sequence ID" value="MCD2422281.1"/>
    <property type="molecule type" value="Genomic_DNA"/>
</dbReference>
<accession>A0ABS8PMN2</accession>
<keyword evidence="2" id="KW-1185">Reference proteome</keyword>
<evidence type="ECO:0000313" key="2">
    <source>
        <dbReference type="Proteomes" id="UP001199816"/>
    </source>
</evidence>
<name>A0ABS8PMN2_9BACT</name>
<dbReference type="Proteomes" id="UP001199816">
    <property type="component" value="Unassembled WGS sequence"/>
</dbReference>
<sequence>MITKEITIRNSSIGTLLLTELQSKAEALNITGTLKIDKQRTITMIASGNRNDLESYITWCEATATGHGTTIAAIRDQAFKAFYNFSRV</sequence>
<gene>
    <name evidence="1" type="ORF">LQ567_05865</name>
</gene>
<protein>
    <submittedName>
        <fullName evidence="1">Uncharacterized protein</fullName>
    </submittedName>
</protein>
<proteinExistence type="predicted"/>
<reference evidence="1 2" key="1">
    <citation type="submission" date="2021-11" db="EMBL/GenBank/DDBJ databases">
        <title>Genomic of Niabella pedocola.</title>
        <authorList>
            <person name="Wu T."/>
        </authorList>
    </citation>
    <scope>NUCLEOTIDE SEQUENCE [LARGE SCALE GENOMIC DNA]</scope>
    <source>
        <strain evidence="1 2">JCM 31011</strain>
    </source>
</reference>